<keyword evidence="2" id="KW-1133">Transmembrane helix</keyword>
<dbReference type="EMBL" id="LBJQ01000091">
    <property type="protein sequence ID" value="RXH23354.1"/>
    <property type="molecule type" value="Genomic_DNA"/>
</dbReference>
<protein>
    <submittedName>
        <fullName evidence="3">Uncharacterized protein</fullName>
    </submittedName>
</protein>
<feature type="transmembrane region" description="Helical" evidence="2">
    <location>
        <begin position="174"/>
        <end position="193"/>
    </location>
</feature>
<accession>A0A4Q0RW43</accession>
<feature type="transmembrane region" description="Helical" evidence="2">
    <location>
        <begin position="142"/>
        <end position="162"/>
    </location>
</feature>
<feature type="transmembrane region" description="Helical" evidence="2">
    <location>
        <begin position="87"/>
        <end position="111"/>
    </location>
</feature>
<comment type="caution">
    <text evidence="3">The sequence shown here is derived from an EMBL/GenBank/DDBJ whole genome shotgun (WGS) entry which is preliminary data.</text>
</comment>
<feature type="region of interest" description="Disordered" evidence="1">
    <location>
        <begin position="1"/>
        <end position="41"/>
    </location>
</feature>
<organism evidence="3 4">
    <name type="scientific">Bradyrhizobium nanningense</name>
    <dbReference type="NCBI Taxonomy" id="1325118"/>
    <lineage>
        <taxon>Bacteria</taxon>
        <taxon>Pseudomonadati</taxon>
        <taxon>Pseudomonadota</taxon>
        <taxon>Alphaproteobacteria</taxon>
        <taxon>Hyphomicrobiales</taxon>
        <taxon>Nitrobacteraceae</taxon>
        <taxon>Bradyrhizobium</taxon>
    </lineage>
</organism>
<keyword evidence="2" id="KW-0472">Membrane</keyword>
<gene>
    <name evidence="3" type="ORF">XH99_32120</name>
</gene>
<dbReference type="Proteomes" id="UP000289546">
    <property type="component" value="Unassembled WGS sequence"/>
</dbReference>
<evidence type="ECO:0000256" key="1">
    <source>
        <dbReference type="SAM" id="MobiDB-lite"/>
    </source>
</evidence>
<keyword evidence="2" id="KW-0812">Transmembrane</keyword>
<evidence type="ECO:0000256" key="2">
    <source>
        <dbReference type="SAM" id="Phobius"/>
    </source>
</evidence>
<dbReference type="AlphaFoldDB" id="A0A4Q0RW43"/>
<evidence type="ECO:0000313" key="4">
    <source>
        <dbReference type="Proteomes" id="UP000289546"/>
    </source>
</evidence>
<keyword evidence="4" id="KW-1185">Reference proteome</keyword>
<feature type="transmembrane region" description="Helical" evidence="2">
    <location>
        <begin position="213"/>
        <end position="231"/>
    </location>
</feature>
<proteinExistence type="predicted"/>
<evidence type="ECO:0000313" key="3">
    <source>
        <dbReference type="EMBL" id="RXH23354.1"/>
    </source>
</evidence>
<reference evidence="3 4" key="1">
    <citation type="submission" date="2015-04" db="EMBL/GenBank/DDBJ databases">
        <title>Comparative genomics of rhizobia nodulating Arachis hypogaea in China.</title>
        <authorList>
            <person name="Li Y."/>
        </authorList>
    </citation>
    <scope>NUCLEOTIDE SEQUENCE [LARGE SCALE GENOMIC DNA]</scope>
    <source>
        <strain evidence="3 4">CCBAU 51757</strain>
    </source>
</reference>
<sequence length="232" mass="24928">MSVGTGPGHAQRYPEIEASSGASAMTPDLPPWLGHSRPHPSDRRARMLEHMARTRSPPQLHADLAPAAPVPPGRIARDVLGDIIGRVILFGVVALLFQSRIPLYLGAFIFLTDGERIESALAGIGIRFEPATIGPDIVKRSAFWFGWFALLAALKGSVPAWLAPWMPPTESWSFLAGIALLLAIVEAFTALALRRALPQLGLQISPDGLTWTTIQFAMAVGALALLVLFGFP</sequence>
<name>A0A4Q0RW43_9BRAD</name>